<accession>A0ABD3QMH4</accession>
<organism evidence="1 2">
    <name type="scientific">Cyclotella atomus</name>
    <dbReference type="NCBI Taxonomy" id="382360"/>
    <lineage>
        <taxon>Eukaryota</taxon>
        <taxon>Sar</taxon>
        <taxon>Stramenopiles</taxon>
        <taxon>Ochrophyta</taxon>
        <taxon>Bacillariophyta</taxon>
        <taxon>Coscinodiscophyceae</taxon>
        <taxon>Thalassiosirophycidae</taxon>
        <taxon>Stephanodiscales</taxon>
        <taxon>Stephanodiscaceae</taxon>
        <taxon>Cyclotella</taxon>
    </lineage>
</organism>
<sequence>MNDLNTVSDRADWMYTLLRCGAFDYTTDREIRGNNPYIITAAAADLISLHEGNQIYCEHGTVS</sequence>
<name>A0ABD3QMH4_9STRA</name>
<comment type="caution">
    <text evidence="1">The sequence shown here is derived from an EMBL/GenBank/DDBJ whole genome shotgun (WGS) entry which is preliminary data.</text>
</comment>
<protein>
    <submittedName>
        <fullName evidence="1">Uncharacterized protein</fullName>
    </submittedName>
</protein>
<dbReference type="EMBL" id="JALLPJ020000131">
    <property type="protein sequence ID" value="KAL3801594.1"/>
    <property type="molecule type" value="Genomic_DNA"/>
</dbReference>
<reference evidence="1 2" key="1">
    <citation type="submission" date="2024-10" db="EMBL/GenBank/DDBJ databases">
        <title>Updated reference genomes for cyclostephanoid diatoms.</title>
        <authorList>
            <person name="Roberts W.R."/>
            <person name="Alverson A.J."/>
        </authorList>
    </citation>
    <scope>NUCLEOTIDE SEQUENCE [LARGE SCALE GENOMIC DNA]</scope>
    <source>
        <strain evidence="1 2">AJA010-31</strain>
    </source>
</reference>
<evidence type="ECO:0000313" key="2">
    <source>
        <dbReference type="Proteomes" id="UP001530400"/>
    </source>
</evidence>
<evidence type="ECO:0000313" key="1">
    <source>
        <dbReference type="EMBL" id="KAL3801594.1"/>
    </source>
</evidence>
<dbReference type="Proteomes" id="UP001530400">
    <property type="component" value="Unassembled WGS sequence"/>
</dbReference>
<dbReference type="AlphaFoldDB" id="A0ABD3QMH4"/>
<keyword evidence="2" id="KW-1185">Reference proteome</keyword>
<proteinExistence type="predicted"/>
<gene>
    <name evidence="1" type="ORF">ACHAWO_001399</name>
</gene>